<dbReference type="Gene3D" id="3.10.20.90">
    <property type="entry name" value="Phosphatidylinositol 3-kinase Catalytic Subunit, Chain A, domain 1"/>
    <property type="match status" value="1"/>
</dbReference>
<accession>A0ABX7YPR1</accession>
<evidence type="ECO:0000313" key="1">
    <source>
        <dbReference type="EMBL" id="QUE55209.1"/>
    </source>
</evidence>
<evidence type="ECO:0000313" key="2">
    <source>
        <dbReference type="Proteomes" id="UP000677616"/>
    </source>
</evidence>
<gene>
    <name evidence="1" type="ORF">INT76_04870</name>
</gene>
<keyword evidence="2" id="KW-1185">Reference proteome</keyword>
<reference evidence="1 2" key="1">
    <citation type="submission" date="2021-04" db="EMBL/GenBank/DDBJ databases">
        <title>Complete genome sequence of a novel Streptococcus species.</title>
        <authorList>
            <person name="Teng J.L.L."/>
        </authorList>
    </citation>
    <scope>NUCLEOTIDE SEQUENCE [LARGE SCALE GENOMIC DNA]</scope>
    <source>
        <strain evidence="1 2">HKU75</strain>
    </source>
</reference>
<dbReference type="Proteomes" id="UP000677616">
    <property type="component" value="Chromosome"/>
</dbReference>
<sequence>MDSISIGLHITDRIIDIKIPTKVTILRLKELLRDSMALLQIELPIEFELVVLNKPIVLVDYEVLAHYPLGNGDQLKIVF</sequence>
<dbReference type="RefSeq" id="WP_212572764.1">
    <property type="nucleotide sequence ID" value="NZ_CP073084.1"/>
</dbReference>
<name>A0ABX7YPR1_9STRE</name>
<protein>
    <submittedName>
        <fullName evidence="1">Type VII secretion protein, YukD family</fullName>
    </submittedName>
</protein>
<organism evidence="1 2">
    <name type="scientific">Streptococcus oriscaviae</name>
    <dbReference type="NCBI Taxonomy" id="2781599"/>
    <lineage>
        <taxon>Bacteria</taxon>
        <taxon>Bacillati</taxon>
        <taxon>Bacillota</taxon>
        <taxon>Bacilli</taxon>
        <taxon>Lactobacillales</taxon>
        <taxon>Streptococcaceae</taxon>
        <taxon>Streptococcus</taxon>
    </lineage>
</organism>
<proteinExistence type="predicted"/>
<dbReference type="EMBL" id="CP073084">
    <property type="protein sequence ID" value="QUE55209.1"/>
    <property type="molecule type" value="Genomic_DNA"/>
</dbReference>